<evidence type="ECO:0008006" key="3">
    <source>
        <dbReference type="Google" id="ProtNLM"/>
    </source>
</evidence>
<dbReference type="OrthoDB" id="5298591at2"/>
<keyword evidence="2" id="KW-1185">Reference proteome</keyword>
<dbReference type="RefSeq" id="WP_007106230.1">
    <property type="nucleotide sequence ID" value="NZ_BAER01000111.1"/>
</dbReference>
<dbReference type="InterPro" id="IPR007411">
    <property type="entry name" value="EpmC"/>
</dbReference>
<comment type="caution">
    <text evidence="1">The sequence shown here is derived from an EMBL/GenBank/DDBJ whole genome shotgun (WGS) entry which is preliminary data.</text>
</comment>
<accession>K7AGQ7</accession>
<dbReference type="AlphaFoldDB" id="K7AGQ7"/>
<dbReference type="STRING" id="1129793.GPLA_3577"/>
<gene>
    <name evidence="1" type="ORF">GPLA_3577</name>
</gene>
<evidence type="ECO:0000313" key="1">
    <source>
        <dbReference type="EMBL" id="GAC34465.1"/>
    </source>
</evidence>
<dbReference type="Proteomes" id="UP000006322">
    <property type="component" value="Unassembled WGS sequence"/>
</dbReference>
<proteinExistence type="predicted"/>
<sequence>MNTLSPTKSPIGEIHCKPHRYQDVMTLFDAAFSQSENTRLIKGPGEPEYVPAGNDCAYHQVIFAHGYFASALHEIAHWCIAGPQRRLLNDYGYWYCPDGRNETQQMQFEQVEVKPQAIEWAFSVAANKTFRVSTDNLNGAQPDKHTFTLNVHKQVMRYLQDGFPARATIFIKTLGIFYGTGDLTPGHFLQPKRRGHWSTNAFEEGE</sequence>
<dbReference type="Pfam" id="PF04315">
    <property type="entry name" value="EpmC"/>
    <property type="match status" value="1"/>
</dbReference>
<dbReference type="EMBL" id="BAER01000111">
    <property type="protein sequence ID" value="GAC34465.1"/>
    <property type="molecule type" value="Genomic_DNA"/>
</dbReference>
<protein>
    <recommendedName>
        <fullName evidence="3">Transporting ATPase</fullName>
    </recommendedName>
</protein>
<evidence type="ECO:0000313" key="2">
    <source>
        <dbReference type="Proteomes" id="UP000006322"/>
    </source>
</evidence>
<organism evidence="1 2">
    <name type="scientific">Paraglaciecola polaris LMG 21857</name>
    <dbReference type="NCBI Taxonomy" id="1129793"/>
    <lineage>
        <taxon>Bacteria</taxon>
        <taxon>Pseudomonadati</taxon>
        <taxon>Pseudomonadota</taxon>
        <taxon>Gammaproteobacteria</taxon>
        <taxon>Alteromonadales</taxon>
        <taxon>Alteromonadaceae</taxon>
        <taxon>Paraglaciecola</taxon>
    </lineage>
</organism>
<name>K7AGQ7_9ALTE</name>
<reference evidence="2" key="1">
    <citation type="journal article" date="2014" name="Environ. Microbiol.">
        <title>Comparative genomics of the marine bacterial genus Glaciecola reveals the high degree of genomic diversity and genomic characteristic for cold adaptation.</title>
        <authorList>
            <person name="Qin Q.L."/>
            <person name="Xie B.B."/>
            <person name="Yu Y."/>
            <person name="Shu Y.L."/>
            <person name="Rong J.C."/>
            <person name="Zhang Y.J."/>
            <person name="Zhao D.L."/>
            <person name="Chen X.L."/>
            <person name="Zhang X.Y."/>
            <person name="Chen B."/>
            <person name="Zhou B.C."/>
            <person name="Zhang Y.Z."/>
        </authorList>
    </citation>
    <scope>NUCLEOTIDE SEQUENCE [LARGE SCALE GENOMIC DNA]</scope>
    <source>
        <strain evidence="2">LMG 21857</strain>
    </source>
</reference>